<proteinExistence type="predicted"/>
<dbReference type="Pfam" id="PF00514">
    <property type="entry name" value="Arm"/>
    <property type="match status" value="1"/>
</dbReference>
<gene>
    <name evidence="2" type="ORF">PLBR_LOCUS7508</name>
</gene>
<evidence type="ECO:0000256" key="1">
    <source>
        <dbReference type="PROSITE-ProRule" id="PRU00259"/>
    </source>
</evidence>
<dbReference type="InterPro" id="IPR011989">
    <property type="entry name" value="ARM-like"/>
</dbReference>
<name>A0A3P3YJC6_PLABS</name>
<feature type="repeat" description="ARM" evidence="1">
    <location>
        <begin position="168"/>
        <end position="204"/>
    </location>
</feature>
<evidence type="ECO:0008006" key="4">
    <source>
        <dbReference type="Google" id="ProtNLM"/>
    </source>
</evidence>
<dbReference type="EMBL" id="OVEO01000014">
    <property type="protein sequence ID" value="SPR00293.1"/>
    <property type="molecule type" value="Genomic_DNA"/>
</dbReference>
<dbReference type="InterPro" id="IPR042856">
    <property type="entry name" value="RSP14"/>
</dbReference>
<evidence type="ECO:0000313" key="2">
    <source>
        <dbReference type="EMBL" id="SPR00293.1"/>
    </source>
</evidence>
<dbReference type="SMART" id="SM00185">
    <property type="entry name" value="ARM"/>
    <property type="match status" value="4"/>
</dbReference>
<dbReference type="Proteomes" id="UP000290189">
    <property type="component" value="Unassembled WGS sequence"/>
</dbReference>
<dbReference type="AlphaFoldDB" id="A0A3P3YJC6"/>
<dbReference type="InterPro" id="IPR000225">
    <property type="entry name" value="Armadillo"/>
</dbReference>
<evidence type="ECO:0000313" key="3">
    <source>
        <dbReference type="Proteomes" id="UP000290189"/>
    </source>
</evidence>
<feature type="repeat" description="ARM" evidence="1">
    <location>
        <begin position="127"/>
        <end position="169"/>
    </location>
</feature>
<dbReference type="SUPFAM" id="SSF48371">
    <property type="entry name" value="ARM repeat"/>
    <property type="match status" value="1"/>
</dbReference>
<dbReference type="InterPro" id="IPR016024">
    <property type="entry name" value="ARM-type_fold"/>
</dbReference>
<dbReference type="PROSITE" id="PS50176">
    <property type="entry name" value="ARM_REPEAT"/>
    <property type="match status" value="2"/>
</dbReference>
<keyword evidence="2" id="KW-0496">Mitochondrion</keyword>
<sequence length="311" mass="33098">MLDLDVLDRRVADAMRAFVHDNALPESSPYLLASLPPDDVDAFVSVVVRVWRCPDSVAEDLLQSSLNILKILCRKDCNRFQFGVRAIGAVVAAMSNSTSMEVLAACANVLMNACHNRSCVDHLVALNGVPGIVQLLECKHAGVVCAAAGVLRSVACERTGRQAILQTRAIPLLVPLLSAPQEGPIPRVCARAIATLHNLTCDHQAIGQLRACSDALRLIAVLLQSPHDIRLRASAAGVVQNIALDEECRRELQGLAVVEHLSALALGTDVDAQAHAIGALWNMSGASKSSDRFKSILADCLVAGALLDDSQ</sequence>
<accession>A0A3P3YJC6</accession>
<dbReference type="PANTHER" id="PTHR15599">
    <property type="entry name" value="RTDR1"/>
    <property type="match status" value="1"/>
</dbReference>
<geneLocation type="mitochondrion" evidence="2"/>
<dbReference type="PANTHER" id="PTHR15599:SF1">
    <property type="entry name" value="RADIAL SPOKE HEAD 14 HOMOLOG"/>
    <property type="match status" value="1"/>
</dbReference>
<dbReference type="Gene3D" id="1.25.10.10">
    <property type="entry name" value="Leucine-rich Repeat Variant"/>
    <property type="match status" value="2"/>
</dbReference>
<protein>
    <recommendedName>
        <fullName evidence="4">Armadillo repeat-containing domain-containing protein</fullName>
    </recommendedName>
</protein>
<reference evidence="2 3" key="1">
    <citation type="submission" date="2018-03" db="EMBL/GenBank/DDBJ databases">
        <authorList>
            <person name="Fogelqvist J."/>
        </authorList>
    </citation>
    <scope>NUCLEOTIDE SEQUENCE [LARGE SCALE GENOMIC DNA]</scope>
</reference>
<organism evidence="2 3">
    <name type="scientific">Plasmodiophora brassicae</name>
    <name type="common">Clubroot disease agent</name>
    <dbReference type="NCBI Taxonomy" id="37360"/>
    <lineage>
        <taxon>Eukaryota</taxon>
        <taxon>Sar</taxon>
        <taxon>Rhizaria</taxon>
        <taxon>Endomyxa</taxon>
        <taxon>Phytomyxea</taxon>
        <taxon>Plasmodiophorida</taxon>
        <taxon>Plasmodiophoridae</taxon>
        <taxon>Plasmodiophora</taxon>
    </lineage>
</organism>